<evidence type="ECO:0000256" key="7">
    <source>
        <dbReference type="ARBA" id="ARBA00023237"/>
    </source>
</evidence>
<keyword evidence="2 8" id="KW-0813">Transport</keyword>
<organism evidence="13 14">
    <name type="scientific">Spirosoma terrae</name>
    <dbReference type="NCBI Taxonomy" id="1968276"/>
    <lineage>
        <taxon>Bacteria</taxon>
        <taxon>Pseudomonadati</taxon>
        <taxon>Bacteroidota</taxon>
        <taxon>Cytophagia</taxon>
        <taxon>Cytophagales</taxon>
        <taxon>Cytophagaceae</taxon>
        <taxon>Spirosoma</taxon>
    </lineage>
</organism>
<dbReference type="Gene3D" id="2.170.130.10">
    <property type="entry name" value="TonB-dependent receptor, plug domain"/>
    <property type="match status" value="1"/>
</dbReference>
<keyword evidence="4 8" id="KW-0812">Transmembrane</keyword>
<dbReference type="PANTHER" id="PTHR30069:SF29">
    <property type="entry name" value="HEMOGLOBIN AND HEMOGLOBIN-HAPTOGLOBIN-BINDING PROTEIN 1-RELATED"/>
    <property type="match status" value="1"/>
</dbReference>
<feature type="region of interest" description="Disordered" evidence="9">
    <location>
        <begin position="26"/>
        <end position="52"/>
    </location>
</feature>
<dbReference type="InterPro" id="IPR036942">
    <property type="entry name" value="Beta-barrel_TonB_sf"/>
</dbReference>
<evidence type="ECO:0000259" key="12">
    <source>
        <dbReference type="Pfam" id="PF14905"/>
    </source>
</evidence>
<dbReference type="InterPro" id="IPR008969">
    <property type="entry name" value="CarboxyPept-like_regulatory"/>
</dbReference>
<dbReference type="SUPFAM" id="SSF49464">
    <property type="entry name" value="Carboxypeptidase regulatory domain-like"/>
    <property type="match status" value="1"/>
</dbReference>
<gene>
    <name evidence="13" type="ORF">GK108_28660</name>
</gene>
<keyword evidence="14" id="KW-1185">Reference proteome</keyword>
<dbReference type="Pfam" id="PF07715">
    <property type="entry name" value="Plug"/>
    <property type="match status" value="1"/>
</dbReference>
<evidence type="ECO:0000256" key="10">
    <source>
        <dbReference type="SAM" id="SignalP"/>
    </source>
</evidence>
<keyword evidence="5 10" id="KW-0732">Signal</keyword>
<dbReference type="Pfam" id="PF14905">
    <property type="entry name" value="OMP_b-brl_3"/>
    <property type="match status" value="1"/>
</dbReference>
<dbReference type="InterPro" id="IPR012910">
    <property type="entry name" value="Plug_dom"/>
</dbReference>
<keyword evidence="6 8" id="KW-0472">Membrane</keyword>
<evidence type="ECO:0000256" key="4">
    <source>
        <dbReference type="ARBA" id="ARBA00022692"/>
    </source>
</evidence>
<dbReference type="AlphaFoldDB" id="A0A6L9LEB5"/>
<dbReference type="Gene3D" id="2.40.170.20">
    <property type="entry name" value="TonB-dependent receptor, beta-barrel domain"/>
    <property type="match status" value="1"/>
</dbReference>
<keyword evidence="7 8" id="KW-0998">Cell outer membrane</keyword>
<evidence type="ECO:0000256" key="6">
    <source>
        <dbReference type="ARBA" id="ARBA00023136"/>
    </source>
</evidence>
<keyword evidence="13" id="KW-0675">Receptor</keyword>
<evidence type="ECO:0000259" key="11">
    <source>
        <dbReference type="Pfam" id="PF07715"/>
    </source>
</evidence>
<dbReference type="GO" id="GO:0009279">
    <property type="term" value="C:cell outer membrane"/>
    <property type="evidence" value="ECO:0007669"/>
    <property type="project" value="UniProtKB-SubCell"/>
</dbReference>
<evidence type="ECO:0000256" key="1">
    <source>
        <dbReference type="ARBA" id="ARBA00004571"/>
    </source>
</evidence>
<dbReference type="GO" id="GO:0044718">
    <property type="term" value="P:siderophore transmembrane transport"/>
    <property type="evidence" value="ECO:0007669"/>
    <property type="project" value="TreeGrafter"/>
</dbReference>
<evidence type="ECO:0000256" key="5">
    <source>
        <dbReference type="ARBA" id="ARBA00022729"/>
    </source>
</evidence>
<feature type="domain" description="TonB-dependent receptor plug" evidence="11">
    <location>
        <begin position="166"/>
        <end position="250"/>
    </location>
</feature>
<feature type="signal peptide" evidence="10">
    <location>
        <begin position="1"/>
        <end position="23"/>
    </location>
</feature>
<reference evidence="13 14" key="1">
    <citation type="submission" date="2020-02" db="EMBL/GenBank/DDBJ databases">
        <title>Draft genome sequence of two Spirosoma agri KCTC 52727 and Spirosoma terrae KCTC 52035.</title>
        <authorList>
            <person name="Rojas J."/>
            <person name="Ambika Manirajan B."/>
            <person name="Suarez C."/>
            <person name="Ratering S."/>
            <person name="Schnell S."/>
        </authorList>
    </citation>
    <scope>NUCLEOTIDE SEQUENCE [LARGE SCALE GENOMIC DNA]</scope>
    <source>
        <strain evidence="13 14">KCTC 52035</strain>
    </source>
</reference>
<feature type="chain" id="PRO_5026978655" evidence="10">
    <location>
        <begin position="24"/>
        <end position="852"/>
    </location>
</feature>
<dbReference type="InterPro" id="IPR041700">
    <property type="entry name" value="OMP_b-brl_3"/>
</dbReference>
<evidence type="ECO:0000313" key="14">
    <source>
        <dbReference type="Proteomes" id="UP000474175"/>
    </source>
</evidence>
<feature type="region of interest" description="Disordered" evidence="9">
    <location>
        <begin position="821"/>
        <end position="852"/>
    </location>
</feature>
<dbReference type="InterPro" id="IPR039426">
    <property type="entry name" value="TonB-dep_rcpt-like"/>
</dbReference>
<dbReference type="PROSITE" id="PS52016">
    <property type="entry name" value="TONB_DEPENDENT_REC_3"/>
    <property type="match status" value="1"/>
</dbReference>
<comment type="similarity">
    <text evidence="8">Belongs to the TonB-dependent receptor family.</text>
</comment>
<evidence type="ECO:0000256" key="9">
    <source>
        <dbReference type="SAM" id="MobiDB-lite"/>
    </source>
</evidence>
<dbReference type="EMBL" id="JAAFZH010000021">
    <property type="protein sequence ID" value="NDU98886.1"/>
    <property type="molecule type" value="Genomic_DNA"/>
</dbReference>
<comment type="subcellular location">
    <subcellularLocation>
        <location evidence="1 8">Cell outer membrane</location>
        <topology evidence="1 8">Multi-pass membrane protein</topology>
    </subcellularLocation>
</comment>
<dbReference type="Proteomes" id="UP000474175">
    <property type="component" value="Unassembled WGS sequence"/>
</dbReference>
<dbReference type="SUPFAM" id="SSF56935">
    <property type="entry name" value="Porins"/>
    <property type="match status" value="1"/>
</dbReference>
<keyword evidence="3 8" id="KW-1134">Transmembrane beta strand</keyword>
<dbReference type="PANTHER" id="PTHR30069">
    <property type="entry name" value="TONB-DEPENDENT OUTER MEMBRANE RECEPTOR"/>
    <property type="match status" value="1"/>
</dbReference>
<proteinExistence type="inferred from homology"/>
<name>A0A6L9LEB5_9BACT</name>
<dbReference type="RefSeq" id="WP_163955018.1">
    <property type="nucleotide sequence ID" value="NZ_JAAFZH010000021.1"/>
</dbReference>
<evidence type="ECO:0000256" key="3">
    <source>
        <dbReference type="ARBA" id="ARBA00022452"/>
    </source>
</evidence>
<dbReference type="GO" id="GO:0015344">
    <property type="term" value="F:siderophore uptake transmembrane transporter activity"/>
    <property type="evidence" value="ECO:0007669"/>
    <property type="project" value="TreeGrafter"/>
</dbReference>
<accession>A0A6L9LEB5</accession>
<evidence type="ECO:0000256" key="2">
    <source>
        <dbReference type="ARBA" id="ARBA00022448"/>
    </source>
</evidence>
<dbReference type="Pfam" id="PF13620">
    <property type="entry name" value="CarboxypepD_reg"/>
    <property type="match status" value="1"/>
</dbReference>
<comment type="caution">
    <text evidence="13">The sequence shown here is derived from an EMBL/GenBank/DDBJ whole genome shotgun (WGS) entry which is preliminary data.</text>
</comment>
<dbReference type="InterPro" id="IPR037066">
    <property type="entry name" value="Plug_dom_sf"/>
</dbReference>
<feature type="domain" description="Outer membrane protein beta-barrel" evidence="12">
    <location>
        <begin position="403"/>
        <end position="811"/>
    </location>
</feature>
<evidence type="ECO:0000313" key="13">
    <source>
        <dbReference type="EMBL" id="NDU98886.1"/>
    </source>
</evidence>
<dbReference type="Gene3D" id="2.60.40.1120">
    <property type="entry name" value="Carboxypeptidase-like, regulatory domain"/>
    <property type="match status" value="1"/>
</dbReference>
<protein>
    <submittedName>
        <fullName evidence="13">TonB-dependent receptor</fullName>
    </submittedName>
</protein>
<evidence type="ECO:0000256" key="8">
    <source>
        <dbReference type="PROSITE-ProRule" id="PRU01360"/>
    </source>
</evidence>
<sequence>MKTNIYIIAILFLIASWQMPAQAQFPSMGGSTQPKALPGTAGDQSPKGNAKITGSIVDSTQAKPIEFASIALYNKATGKAIDGTVADDKGKFTLSKLVAGNYEVLISFVGFRNKTIGNLTLTNGQSLDLGTVKLSANTKTLDEVTVVGQAALIEEKVDRMVYNAEKDITAKGGDATDILRKVPMLTVDLDGNVSLRGSQNIRVLINNKPSTIVASSVADALKQIPADQIKTVEVITSPSAKYDAEGSGGIINIITKKNSLQGLNLNIDSGVGNRGSTLSLNGNYRKGKTGFTLGGFGRGMYNTITKTNLDQTSRVGDVTTLTRQAGDGHMTGLFGQYNLGFDYDIAKNQSITAGVRYGVRNMNNQQDLITQLFTNGTLGSTSSRNVDSKNLSGTLDANVDYLHTFKPQQEWSMSTLYSRTDLTNNFDADLLNGTGELTGRQRNLNSNLNQEFTFQTDYQTPIKKNQLLEFGGKAIFREVNSDYKYLFAGPSGQFTTEVNNTLGELTYHQNIAAAYSSYTYTTKSRYTFKGGLRYEHTFIDASTREGGNLGVGDYGVLVPSINASKTIKGTTLKLGFNRRIQRPGLQQLNPNFNAANPQNITIGNPSLRPELTNNFELGVSKTIGKTFINATFFGRITNNAITQVSQPSDTIAGAIVSMYQNIGRQHAYGTNLFTNVAVTSKINVGVFLNAFYSSLTGQAMGLDKTSITMTNSGMNIGGGSFVNATFKNGWGAQAFGFMQGTQVQLQGRQGGFGFYTVGVKKEFNNKKASLGLAAENFLNNRFNIHTVLNSPLFSQVNDVYLYNRGVRLTFTLKIGKMTMDAPRKKAKSVNNDDVKSDGQQQSGGTPGGGQPR</sequence>